<evidence type="ECO:0000256" key="1">
    <source>
        <dbReference type="ARBA" id="ARBA00001164"/>
    </source>
</evidence>
<comment type="caution">
    <text evidence="11">The sequence shown here is derived from an EMBL/GenBank/DDBJ whole genome shotgun (WGS) entry which is preliminary data.</text>
</comment>
<dbReference type="PANTHER" id="PTHR42894">
    <property type="entry name" value="N-(5'-PHOSPHORIBOSYL)ANTHRANILATE ISOMERASE"/>
    <property type="match status" value="1"/>
</dbReference>
<dbReference type="InterPro" id="IPR044643">
    <property type="entry name" value="TrpF_fam"/>
</dbReference>
<evidence type="ECO:0000313" key="12">
    <source>
        <dbReference type="Proteomes" id="UP001168540"/>
    </source>
</evidence>
<dbReference type="CDD" id="cd00405">
    <property type="entry name" value="PRAI"/>
    <property type="match status" value="1"/>
</dbReference>
<dbReference type="NCBIfam" id="NF002298">
    <property type="entry name" value="PRK01222.1-4"/>
    <property type="match status" value="1"/>
</dbReference>
<keyword evidence="7 9" id="KW-0057">Aromatic amino acid biosynthesis</keyword>
<evidence type="ECO:0000256" key="8">
    <source>
        <dbReference type="ARBA" id="ARBA00023235"/>
    </source>
</evidence>
<comment type="catalytic activity">
    <reaction evidence="1 9">
        <text>N-(5-phospho-beta-D-ribosyl)anthranilate = 1-(2-carboxyphenylamino)-1-deoxy-D-ribulose 5-phosphate</text>
        <dbReference type="Rhea" id="RHEA:21540"/>
        <dbReference type="ChEBI" id="CHEBI:18277"/>
        <dbReference type="ChEBI" id="CHEBI:58613"/>
        <dbReference type="EC" id="5.3.1.24"/>
    </reaction>
</comment>
<dbReference type="HAMAP" id="MF_00135">
    <property type="entry name" value="PRAI"/>
    <property type="match status" value="1"/>
</dbReference>
<sequence>MTTRIKICGLTRPEDAREAARLGADAIGLVFYPKSPRNVSIEQARAIVAALPPFVTVVALFVNPTREWVDEVLAGCAIDLLQFHGEEEPVFCRSFHRPYMKAVRVRTAGDVLDAARQYPDARGILTDAFVEGMHGGTGTRFDWGLLPQQLSLPLVLSGGLSVDNVAEAVHEVRPAAVDVSSGVESSKGIKDAALMAAFIAGVKHGSV</sequence>
<evidence type="ECO:0000256" key="4">
    <source>
        <dbReference type="ARBA" id="ARBA00022272"/>
    </source>
</evidence>
<organism evidence="11 12">
    <name type="scientific">Crenobacter oryzisoli</name>
    <dbReference type="NCBI Taxonomy" id="3056844"/>
    <lineage>
        <taxon>Bacteria</taxon>
        <taxon>Pseudomonadati</taxon>
        <taxon>Pseudomonadota</taxon>
        <taxon>Betaproteobacteria</taxon>
        <taxon>Neisseriales</taxon>
        <taxon>Neisseriaceae</taxon>
        <taxon>Crenobacter</taxon>
    </lineage>
</organism>
<comment type="similarity">
    <text evidence="9">Belongs to the TrpF family.</text>
</comment>
<dbReference type="EC" id="5.3.1.24" evidence="3 9"/>
<dbReference type="NCBIfam" id="NF002299">
    <property type="entry name" value="PRK01222.1-6"/>
    <property type="match status" value="1"/>
</dbReference>
<dbReference type="SUPFAM" id="SSF51366">
    <property type="entry name" value="Ribulose-phoshate binding barrel"/>
    <property type="match status" value="1"/>
</dbReference>
<keyword evidence="12" id="KW-1185">Reference proteome</keyword>
<accession>A0ABT7XKH3</accession>
<evidence type="ECO:0000256" key="7">
    <source>
        <dbReference type="ARBA" id="ARBA00023141"/>
    </source>
</evidence>
<dbReference type="Proteomes" id="UP001168540">
    <property type="component" value="Unassembled WGS sequence"/>
</dbReference>
<keyword evidence="8 9" id="KW-0413">Isomerase</keyword>
<comment type="pathway">
    <text evidence="2 9">Amino-acid biosynthesis; L-tryptophan biosynthesis; L-tryptophan from chorismate: step 3/5.</text>
</comment>
<dbReference type="InterPro" id="IPR011060">
    <property type="entry name" value="RibuloseP-bd_barrel"/>
</dbReference>
<evidence type="ECO:0000313" key="11">
    <source>
        <dbReference type="EMBL" id="MDN0074280.1"/>
    </source>
</evidence>
<evidence type="ECO:0000256" key="3">
    <source>
        <dbReference type="ARBA" id="ARBA00012572"/>
    </source>
</evidence>
<evidence type="ECO:0000256" key="5">
    <source>
        <dbReference type="ARBA" id="ARBA00022605"/>
    </source>
</evidence>
<evidence type="ECO:0000256" key="9">
    <source>
        <dbReference type="HAMAP-Rule" id="MF_00135"/>
    </source>
</evidence>
<dbReference type="Pfam" id="PF00697">
    <property type="entry name" value="PRAI"/>
    <property type="match status" value="1"/>
</dbReference>
<protein>
    <recommendedName>
        <fullName evidence="4 9">N-(5'-phosphoribosyl)anthranilate isomerase</fullName>
        <shortName evidence="9">PRAI</shortName>
        <ecNumber evidence="3 9">5.3.1.24</ecNumber>
    </recommendedName>
</protein>
<dbReference type="RefSeq" id="WP_289828838.1">
    <property type="nucleotide sequence ID" value="NZ_JAUEDK010000006.1"/>
</dbReference>
<dbReference type="GO" id="GO:0004640">
    <property type="term" value="F:phosphoribosylanthranilate isomerase activity"/>
    <property type="evidence" value="ECO:0007669"/>
    <property type="project" value="UniProtKB-EC"/>
</dbReference>
<evidence type="ECO:0000259" key="10">
    <source>
        <dbReference type="Pfam" id="PF00697"/>
    </source>
</evidence>
<keyword evidence="5 9" id="KW-0028">Amino-acid biosynthesis</keyword>
<feature type="domain" description="N-(5'phosphoribosyl) anthranilate isomerase (PRAI)" evidence="10">
    <location>
        <begin position="5"/>
        <end position="199"/>
    </location>
</feature>
<evidence type="ECO:0000256" key="6">
    <source>
        <dbReference type="ARBA" id="ARBA00022822"/>
    </source>
</evidence>
<dbReference type="InterPro" id="IPR013785">
    <property type="entry name" value="Aldolase_TIM"/>
</dbReference>
<dbReference type="Gene3D" id="3.20.20.70">
    <property type="entry name" value="Aldolase class I"/>
    <property type="match status" value="1"/>
</dbReference>
<keyword evidence="6 9" id="KW-0822">Tryptophan biosynthesis</keyword>
<evidence type="ECO:0000256" key="2">
    <source>
        <dbReference type="ARBA" id="ARBA00004664"/>
    </source>
</evidence>
<proteinExistence type="inferred from homology"/>
<dbReference type="EMBL" id="JAUEDK010000006">
    <property type="protein sequence ID" value="MDN0074280.1"/>
    <property type="molecule type" value="Genomic_DNA"/>
</dbReference>
<reference evidence="11" key="1">
    <citation type="submission" date="2023-06" db="EMBL/GenBank/DDBJ databases">
        <authorList>
            <person name="Zhang S."/>
        </authorList>
    </citation>
    <scope>NUCLEOTIDE SEQUENCE</scope>
    <source>
        <strain evidence="11">SG2303</strain>
    </source>
</reference>
<name>A0ABT7XKH3_9NEIS</name>
<dbReference type="InterPro" id="IPR001240">
    <property type="entry name" value="PRAI_dom"/>
</dbReference>
<dbReference type="PANTHER" id="PTHR42894:SF1">
    <property type="entry name" value="N-(5'-PHOSPHORIBOSYL)ANTHRANILATE ISOMERASE"/>
    <property type="match status" value="1"/>
</dbReference>
<gene>
    <name evidence="9" type="primary">trpF</name>
    <name evidence="11" type="ORF">QU481_05165</name>
</gene>